<keyword evidence="6" id="KW-1185">Reference proteome</keyword>
<dbReference type="PIRSF" id="PIRSF036758">
    <property type="entry name" value="Aden_M_ParB"/>
    <property type="match status" value="1"/>
</dbReference>
<evidence type="ECO:0000256" key="3">
    <source>
        <dbReference type="ARBA" id="ARBA00022691"/>
    </source>
</evidence>
<evidence type="ECO:0000259" key="4">
    <source>
        <dbReference type="Pfam" id="PF01555"/>
    </source>
</evidence>
<dbReference type="Pfam" id="PF01555">
    <property type="entry name" value="N6_N4_Mtase"/>
    <property type="match status" value="1"/>
</dbReference>
<evidence type="ECO:0000256" key="1">
    <source>
        <dbReference type="ARBA" id="ARBA00022603"/>
    </source>
</evidence>
<keyword evidence="2" id="KW-0808">Transferase</keyword>
<proteinExistence type="predicted"/>
<gene>
    <name evidence="5" type="ORF">ACFPFM_07480</name>
</gene>
<dbReference type="SUPFAM" id="SSF53335">
    <property type="entry name" value="S-adenosyl-L-methionine-dependent methyltransferases"/>
    <property type="match status" value="1"/>
</dbReference>
<dbReference type="EMBL" id="JBHSJB010000007">
    <property type="protein sequence ID" value="MFC5053597.1"/>
    <property type="molecule type" value="Genomic_DNA"/>
</dbReference>
<feature type="domain" description="DNA methylase N-4/N-6" evidence="4">
    <location>
        <begin position="350"/>
        <end position="409"/>
    </location>
</feature>
<protein>
    <submittedName>
        <fullName evidence="5">DNA modification methylase</fullName>
    </submittedName>
</protein>
<evidence type="ECO:0000313" key="5">
    <source>
        <dbReference type="EMBL" id="MFC5053597.1"/>
    </source>
</evidence>
<dbReference type="GO" id="GO:0008168">
    <property type="term" value="F:methyltransferase activity"/>
    <property type="evidence" value="ECO:0007669"/>
    <property type="project" value="UniProtKB-KW"/>
</dbReference>
<evidence type="ECO:0000313" key="6">
    <source>
        <dbReference type="Proteomes" id="UP001595833"/>
    </source>
</evidence>
<keyword evidence="1 5" id="KW-0489">Methyltransferase</keyword>
<dbReference type="InterPro" id="IPR029063">
    <property type="entry name" value="SAM-dependent_MTases_sf"/>
</dbReference>
<dbReference type="RefSeq" id="WP_344036455.1">
    <property type="nucleotide sequence ID" value="NZ_BAAAKE010000005.1"/>
</dbReference>
<sequence>MTTTEGRFVGYVPLPDVQLAPRNPKAHDATAIARSIGHFGFAELPLVDERTGRLVAGHGRYDQLVALKAGGATPPDGVRVGDDGEWEMPVVRGWASRSDEDAEAYLIASNNITTIGGWDERLLAELLGDLADSQLLELTGFDADGLEDLLASIQEADLPPPVALTEPDDEPARPVKPRTREGDVWLLGPHRVLCGDATDQTAVEDMLDGDRCDVAWTDPPYGVDYVGGTADALTIRNDSAVGLSELLRDMLPVATAGLKPGAPFYIAHPPGPLAYVFFTAVQRAGWLLRQGLVWVKDHFVLGRSDYHYQHEAVMYGFVPGGQGRLGRGGPRWFGDDAQTTVFEVPKPRISEDHPTKKPVKLITAHLTNSCRPGGLVLDLFGGSGSTLIAAHHHGAVARLVELDPRFVDVICRRWQEHTGVLPVLRSTGEEVDFAERANP</sequence>
<evidence type="ECO:0000256" key="2">
    <source>
        <dbReference type="ARBA" id="ARBA00022679"/>
    </source>
</evidence>
<dbReference type="GO" id="GO:0032259">
    <property type="term" value="P:methylation"/>
    <property type="evidence" value="ECO:0007669"/>
    <property type="project" value="UniProtKB-KW"/>
</dbReference>
<reference evidence="6" key="1">
    <citation type="journal article" date="2019" name="Int. J. Syst. Evol. Microbiol.">
        <title>The Global Catalogue of Microorganisms (GCM) 10K type strain sequencing project: providing services to taxonomists for standard genome sequencing and annotation.</title>
        <authorList>
            <consortium name="The Broad Institute Genomics Platform"/>
            <consortium name="The Broad Institute Genome Sequencing Center for Infectious Disease"/>
            <person name="Wu L."/>
            <person name="Ma J."/>
        </authorList>
    </citation>
    <scope>NUCLEOTIDE SEQUENCE [LARGE SCALE GENOMIC DNA]</scope>
    <source>
        <strain evidence="6">KCTC 12848</strain>
    </source>
</reference>
<comment type="caution">
    <text evidence="5">The sequence shown here is derived from an EMBL/GenBank/DDBJ whole genome shotgun (WGS) entry which is preliminary data.</text>
</comment>
<dbReference type="Gene3D" id="3.40.50.150">
    <property type="entry name" value="Vaccinia Virus protein VP39"/>
    <property type="match status" value="1"/>
</dbReference>
<dbReference type="Proteomes" id="UP001595833">
    <property type="component" value="Unassembled WGS sequence"/>
</dbReference>
<organism evidence="5 6">
    <name type="scientific">Saccharothrix xinjiangensis</name>
    <dbReference type="NCBI Taxonomy" id="204798"/>
    <lineage>
        <taxon>Bacteria</taxon>
        <taxon>Bacillati</taxon>
        <taxon>Actinomycetota</taxon>
        <taxon>Actinomycetes</taxon>
        <taxon>Pseudonocardiales</taxon>
        <taxon>Pseudonocardiaceae</taxon>
        <taxon>Saccharothrix</taxon>
    </lineage>
</organism>
<dbReference type="InterPro" id="IPR002941">
    <property type="entry name" value="DNA_methylase_N4/N6"/>
</dbReference>
<accession>A0ABV9XWN1</accession>
<dbReference type="PRINTS" id="PR00506">
    <property type="entry name" value="D21N6MTFRASE"/>
</dbReference>
<dbReference type="InterPro" id="IPR015840">
    <property type="entry name" value="DNA_MeTrfase_ParB"/>
</dbReference>
<keyword evidence="3" id="KW-0949">S-adenosyl-L-methionine</keyword>
<dbReference type="InterPro" id="IPR002295">
    <property type="entry name" value="N4/N6-MTase_EcoPI_Mod-like"/>
</dbReference>
<name>A0ABV9XWN1_9PSEU</name>